<evidence type="ECO:0000256" key="1">
    <source>
        <dbReference type="ARBA" id="ARBA00004123"/>
    </source>
</evidence>
<dbReference type="AlphaFoldDB" id="A0A6L2PWN5"/>
<protein>
    <submittedName>
        <fullName evidence="4">Uncharacterized protein</fullName>
    </submittedName>
</protein>
<proteinExistence type="inferred from homology"/>
<keyword evidence="2" id="KW-0539">Nucleus</keyword>
<evidence type="ECO:0000313" key="4">
    <source>
        <dbReference type="EMBL" id="GFG36949.1"/>
    </source>
</evidence>
<comment type="caution">
    <text evidence="4">The sequence shown here is derived from an EMBL/GenBank/DDBJ whole genome shotgun (WGS) entry which is preliminary data.</text>
</comment>
<organism evidence="4 5">
    <name type="scientific">Coptotermes formosanus</name>
    <name type="common">Formosan subterranean termite</name>
    <dbReference type="NCBI Taxonomy" id="36987"/>
    <lineage>
        <taxon>Eukaryota</taxon>
        <taxon>Metazoa</taxon>
        <taxon>Ecdysozoa</taxon>
        <taxon>Arthropoda</taxon>
        <taxon>Hexapoda</taxon>
        <taxon>Insecta</taxon>
        <taxon>Pterygota</taxon>
        <taxon>Neoptera</taxon>
        <taxon>Polyneoptera</taxon>
        <taxon>Dictyoptera</taxon>
        <taxon>Blattodea</taxon>
        <taxon>Blattoidea</taxon>
        <taxon>Termitoidae</taxon>
        <taxon>Rhinotermitidae</taxon>
        <taxon>Coptotermes</taxon>
    </lineage>
</organism>
<comment type="subcellular location">
    <subcellularLocation>
        <location evidence="1">Nucleus</location>
    </subcellularLocation>
</comment>
<dbReference type="InterPro" id="IPR052464">
    <property type="entry name" value="Synovial_Prolif_Regulator"/>
</dbReference>
<sequence>FCSEDWSEDMEKELCLLWDMTVEADVAELLMRHDFLDLASRIIHDTTIHRLMEILVGIIGNLSCVASVRVEIARKVNVIHMLLKLLSLPDVPTLLQLMRLLQACVLDLVHAGAKAGSCGTPIEQSVQHENKTNSLTEPEIVIECSKSEVSPFFQLRVDEKVHECSSCVANVKCVENTDSISKEKSVQHDKLDEVSQHLQSCTVDVNRSRLERSCALHEADHEEKVPVIKSRVLEVDEADCENGSMSDNNDKQLELNEDISKEKSEVDSLWLQELCDVNKWLPSIIFILRSSTN</sequence>
<dbReference type="GO" id="GO:0005654">
    <property type="term" value="C:nucleoplasm"/>
    <property type="evidence" value="ECO:0007669"/>
    <property type="project" value="TreeGrafter"/>
</dbReference>
<keyword evidence="5" id="KW-1185">Reference proteome</keyword>
<feature type="non-terminal residue" evidence="4">
    <location>
        <position position="293"/>
    </location>
</feature>
<accession>A0A6L2PWN5</accession>
<dbReference type="Proteomes" id="UP000502823">
    <property type="component" value="Unassembled WGS sequence"/>
</dbReference>
<evidence type="ECO:0000256" key="2">
    <source>
        <dbReference type="ARBA" id="ARBA00023242"/>
    </source>
</evidence>
<reference evidence="5" key="1">
    <citation type="submission" date="2020-01" db="EMBL/GenBank/DDBJ databases">
        <title>Draft genome sequence of the Termite Coptotermes fromosanus.</title>
        <authorList>
            <person name="Itakura S."/>
            <person name="Yosikawa Y."/>
            <person name="Umezawa K."/>
        </authorList>
    </citation>
    <scope>NUCLEOTIDE SEQUENCE [LARGE SCALE GENOMIC DNA]</scope>
</reference>
<dbReference type="OrthoDB" id="2156856at2759"/>
<comment type="similarity">
    <text evidence="3">Belongs to the SAAL1 family.</text>
</comment>
<feature type="non-terminal residue" evidence="4">
    <location>
        <position position="1"/>
    </location>
</feature>
<evidence type="ECO:0000313" key="5">
    <source>
        <dbReference type="Proteomes" id="UP000502823"/>
    </source>
</evidence>
<name>A0A6L2PWN5_COPFO</name>
<evidence type="ECO:0000256" key="3">
    <source>
        <dbReference type="ARBA" id="ARBA00038401"/>
    </source>
</evidence>
<dbReference type="PANTHER" id="PTHR23424:SF23">
    <property type="entry name" value="PROTEIN SAAL1"/>
    <property type="match status" value="1"/>
</dbReference>
<dbReference type="EMBL" id="BLKM01006320">
    <property type="protein sequence ID" value="GFG36949.1"/>
    <property type="molecule type" value="Genomic_DNA"/>
</dbReference>
<dbReference type="InParanoid" id="A0A6L2PWN5"/>
<gene>
    <name evidence="4" type="ORF">Cfor_01837</name>
</gene>
<dbReference type="PANTHER" id="PTHR23424">
    <property type="entry name" value="SERUM AMYLOID A"/>
    <property type="match status" value="1"/>
</dbReference>